<keyword evidence="6" id="KW-1185">Reference proteome</keyword>
<dbReference type="InterPro" id="IPR000524">
    <property type="entry name" value="Tscrpt_reg_HTH_GntR"/>
</dbReference>
<dbReference type="Proteomes" id="UP001560267">
    <property type="component" value="Unassembled WGS sequence"/>
</dbReference>
<dbReference type="PROSITE" id="PS50949">
    <property type="entry name" value="HTH_GNTR"/>
    <property type="match status" value="1"/>
</dbReference>
<dbReference type="InterPro" id="IPR050679">
    <property type="entry name" value="Bact_HTH_transcr_reg"/>
</dbReference>
<reference evidence="5 6" key="1">
    <citation type="submission" date="2024-07" db="EMBL/GenBank/DDBJ databases">
        <title>Draft Genome Sequence of Ferrimicrobium acidiphilum Strain YE2023, Isolated from a Pulp of Bioleach Reactor.</title>
        <authorList>
            <person name="Elkina Y.A."/>
            <person name="Bulaeva A.G."/>
            <person name="Beletsky A.V."/>
            <person name="Mardanov A.V."/>
        </authorList>
    </citation>
    <scope>NUCLEOTIDE SEQUENCE [LARGE SCALE GENOMIC DNA]</scope>
    <source>
        <strain evidence="5 6">YE2023</strain>
    </source>
</reference>
<dbReference type="EMBL" id="JBFSHR010000019">
    <property type="protein sequence ID" value="MEX6429555.1"/>
    <property type="molecule type" value="Genomic_DNA"/>
</dbReference>
<evidence type="ECO:0000313" key="6">
    <source>
        <dbReference type="Proteomes" id="UP001560267"/>
    </source>
</evidence>
<dbReference type="CDD" id="cd07377">
    <property type="entry name" value="WHTH_GntR"/>
    <property type="match status" value="1"/>
</dbReference>
<dbReference type="SMART" id="SM00345">
    <property type="entry name" value="HTH_GNTR"/>
    <property type="match status" value="1"/>
</dbReference>
<dbReference type="SUPFAM" id="SSF64288">
    <property type="entry name" value="Chorismate lyase-like"/>
    <property type="match status" value="1"/>
</dbReference>
<feature type="domain" description="HTH gntR-type" evidence="4">
    <location>
        <begin position="12"/>
        <end position="78"/>
    </location>
</feature>
<dbReference type="SMART" id="SM00866">
    <property type="entry name" value="UTRA"/>
    <property type="match status" value="1"/>
</dbReference>
<evidence type="ECO:0000256" key="3">
    <source>
        <dbReference type="ARBA" id="ARBA00023163"/>
    </source>
</evidence>
<proteinExistence type="predicted"/>
<sequence>MIHRQLDAGSGIPLWAQLAEVLREEIEVGHFDERFPSEPELVELFKVSRSTVREAIRYLRSEGYLEARQGKGTFVVASESFDSLRSHRFSLAGRIAESGLEEVARLLWKGLVYDADLAKSLELSSDEFFLIERLRGSRQESFALERAYLPRVNPASFDCVDLTKAGSLYSVLQSGTGITVTAGSDEVSAAMPSEREASLLGIAEKDPVLVVERRAYSRHELVEFRRTTLVPARVRFRAEWGR</sequence>
<accession>A0ABV3Y214</accession>
<name>A0ABV3Y214_9ACTN</name>
<evidence type="ECO:0000313" key="5">
    <source>
        <dbReference type="EMBL" id="MEX6429555.1"/>
    </source>
</evidence>
<dbReference type="InterPro" id="IPR036390">
    <property type="entry name" value="WH_DNA-bd_sf"/>
</dbReference>
<dbReference type="Pfam" id="PF07702">
    <property type="entry name" value="UTRA"/>
    <property type="match status" value="1"/>
</dbReference>
<dbReference type="InterPro" id="IPR028978">
    <property type="entry name" value="Chorismate_lyase_/UTRA_dom_sf"/>
</dbReference>
<comment type="caution">
    <text evidence="5">The sequence shown here is derived from an EMBL/GenBank/DDBJ whole genome shotgun (WGS) entry which is preliminary data.</text>
</comment>
<dbReference type="SUPFAM" id="SSF46785">
    <property type="entry name" value="Winged helix' DNA-binding domain"/>
    <property type="match status" value="1"/>
</dbReference>
<dbReference type="InterPro" id="IPR011663">
    <property type="entry name" value="UTRA"/>
</dbReference>
<dbReference type="Gene3D" id="3.40.1410.10">
    <property type="entry name" value="Chorismate lyase-like"/>
    <property type="match status" value="1"/>
</dbReference>
<dbReference type="RefSeq" id="WP_369084448.1">
    <property type="nucleotide sequence ID" value="NZ_JBFSHR010000019.1"/>
</dbReference>
<protein>
    <submittedName>
        <fullName evidence="5">GntR family transcriptional regulator</fullName>
    </submittedName>
</protein>
<dbReference type="PANTHER" id="PTHR44846:SF17">
    <property type="entry name" value="GNTR-FAMILY TRANSCRIPTIONAL REGULATOR"/>
    <property type="match status" value="1"/>
</dbReference>
<dbReference type="Gene3D" id="1.10.10.10">
    <property type="entry name" value="Winged helix-like DNA-binding domain superfamily/Winged helix DNA-binding domain"/>
    <property type="match status" value="1"/>
</dbReference>
<evidence type="ECO:0000259" key="4">
    <source>
        <dbReference type="PROSITE" id="PS50949"/>
    </source>
</evidence>
<organism evidence="5 6">
    <name type="scientific">Ferrimicrobium acidiphilum</name>
    <dbReference type="NCBI Taxonomy" id="121039"/>
    <lineage>
        <taxon>Bacteria</taxon>
        <taxon>Bacillati</taxon>
        <taxon>Actinomycetota</taxon>
        <taxon>Acidimicrobiia</taxon>
        <taxon>Acidimicrobiales</taxon>
        <taxon>Acidimicrobiaceae</taxon>
        <taxon>Ferrimicrobium</taxon>
    </lineage>
</organism>
<keyword evidence="3" id="KW-0804">Transcription</keyword>
<keyword evidence="2" id="KW-0238">DNA-binding</keyword>
<keyword evidence="1" id="KW-0805">Transcription regulation</keyword>
<evidence type="ECO:0000256" key="2">
    <source>
        <dbReference type="ARBA" id="ARBA00023125"/>
    </source>
</evidence>
<evidence type="ECO:0000256" key="1">
    <source>
        <dbReference type="ARBA" id="ARBA00023015"/>
    </source>
</evidence>
<gene>
    <name evidence="5" type="ORF">AB6A68_06840</name>
</gene>
<dbReference type="PANTHER" id="PTHR44846">
    <property type="entry name" value="MANNOSYL-D-GLYCERATE TRANSPORT/METABOLISM SYSTEM REPRESSOR MNGR-RELATED"/>
    <property type="match status" value="1"/>
</dbReference>
<dbReference type="Pfam" id="PF00392">
    <property type="entry name" value="GntR"/>
    <property type="match status" value="1"/>
</dbReference>
<dbReference type="PRINTS" id="PR00035">
    <property type="entry name" value="HTHGNTR"/>
</dbReference>
<dbReference type="InterPro" id="IPR036388">
    <property type="entry name" value="WH-like_DNA-bd_sf"/>
</dbReference>